<name>A0ABS7YPE8_9VIBR</name>
<gene>
    <name evidence="1" type="ORF">LDJ79_14075</name>
</gene>
<evidence type="ECO:0000313" key="2">
    <source>
        <dbReference type="Proteomes" id="UP001199044"/>
    </source>
</evidence>
<dbReference type="Proteomes" id="UP001199044">
    <property type="component" value="Unassembled WGS sequence"/>
</dbReference>
<evidence type="ECO:0000313" key="1">
    <source>
        <dbReference type="EMBL" id="MCA2017248.1"/>
    </source>
</evidence>
<organism evidence="1 2">
    <name type="scientific">Vibrio tritonius</name>
    <dbReference type="NCBI Taxonomy" id="1435069"/>
    <lineage>
        <taxon>Bacteria</taxon>
        <taxon>Pseudomonadati</taxon>
        <taxon>Pseudomonadota</taxon>
        <taxon>Gammaproteobacteria</taxon>
        <taxon>Vibrionales</taxon>
        <taxon>Vibrionaceae</taxon>
        <taxon>Vibrio</taxon>
    </lineage>
</organism>
<accession>A0ABS7YPE8</accession>
<sequence>MQQDYRYDCLAQTSKEELTELAMRMLHRLVPEPVVREIFHFEEQETATDERQQEAYFDATLRLHAVALGEIPAQFSQSQNAEQNIERMCRLILWHFYAIGFQLDRVIPLETHCEEAEQRVSTRPNDALEWSTALTQLLYRYSEVNQAHVYG</sequence>
<comment type="caution">
    <text evidence="1">The sequence shown here is derived from an EMBL/GenBank/DDBJ whole genome shotgun (WGS) entry which is preliminary data.</text>
</comment>
<keyword evidence="2" id="KW-1185">Reference proteome</keyword>
<dbReference type="RefSeq" id="WP_068717278.1">
    <property type="nucleotide sequence ID" value="NZ_AP014636.1"/>
</dbReference>
<protein>
    <submittedName>
        <fullName evidence="1">Exoribonuclease R</fullName>
    </submittedName>
</protein>
<reference evidence="2" key="1">
    <citation type="submission" date="2023-07" db="EMBL/GenBank/DDBJ databases">
        <title>Molecular identification of indigenous halophilic bacteria isolated from red sea cost, biodegradation of synthetic dyes and assessment of degraded metabolite toxicity.</title>
        <authorList>
            <person name="Chaieb K."/>
            <person name="Altayb H.N."/>
        </authorList>
    </citation>
    <scope>NUCLEOTIDE SEQUENCE [LARGE SCALE GENOMIC DNA]</scope>
    <source>
        <strain evidence="2">K20</strain>
    </source>
</reference>
<proteinExistence type="predicted"/>
<dbReference type="EMBL" id="JAIWIU010000099">
    <property type="protein sequence ID" value="MCA2017248.1"/>
    <property type="molecule type" value="Genomic_DNA"/>
</dbReference>